<keyword evidence="1 2" id="KW-0732">Signal</keyword>
<evidence type="ECO:0000313" key="5">
    <source>
        <dbReference type="Proteomes" id="UP000739538"/>
    </source>
</evidence>
<dbReference type="PANTHER" id="PTHR46580:SF2">
    <property type="entry name" value="MAM DOMAIN-CONTAINING PROTEIN"/>
    <property type="match status" value="1"/>
</dbReference>
<dbReference type="InterPro" id="IPR013517">
    <property type="entry name" value="FG-GAP"/>
</dbReference>
<dbReference type="AlphaFoldDB" id="A0A956NFX2"/>
<protein>
    <submittedName>
        <fullName evidence="4">VCBS repeat-containing protein</fullName>
    </submittedName>
</protein>
<feature type="chain" id="PRO_5038074259" evidence="2">
    <location>
        <begin position="36"/>
        <end position="601"/>
    </location>
</feature>
<organism evidence="4 5">
    <name type="scientific">Eiseniibacteriota bacterium</name>
    <dbReference type="NCBI Taxonomy" id="2212470"/>
    <lineage>
        <taxon>Bacteria</taxon>
        <taxon>Candidatus Eiseniibacteriota</taxon>
    </lineage>
</organism>
<evidence type="ECO:0000256" key="2">
    <source>
        <dbReference type="SAM" id="SignalP"/>
    </source>
</evidence>
<dbReference type="Proteomes" id="UP000739538">
    <property type="component" value="Unassembled WGS sequence"/>
</dbReference>
<dbReference type="Pfam" id="PF13860">
    <property type="entry name" value="FlgD_ig"/>
    <property type="match status" value="1"/>
</dbReference>
<dbReference type="Pfam" id="PF13517">
    <property type="entry name" value="FG-GAP_3"/>
    <property type="match status" value="2"/>
</dbReference>
<accession>A0A956NFX2</accession>
<dbReference type="Gene3D" id="2.60.40.4070">
    <property type="match status" value="1"/>
</dbReference>
<evidence type="ECO:0000313" key="4">
    <source>
        <dbReference type="EMBL" id="MCA9757173.1"/>
    </source>
</evidence>
<dbReference type="InterPro" id="IPR025965">
    <property type="entry name" value="FlgD/Vpr_Ig-like"/>
</dbReference>
<reference evidence="4" key="1">
    <citation type="submission" date="2020-04" db="EMBL/GenBank/DDBJ databases">
        <authorList>
            <person name="Zhang T."/>
        </authorList>
    </citation>
    <scope>NUCLEOTIDE SEQUENCE</scope>
    <source>
        <strain evidence="4">HKST-UBA02</strain>
    </source>
</reference>
<feature type="domain" description="FlgD/Vpr Ig-like" evidence="3">
    <location>
        <begin position="524"/>
        <end position="586"/>
    </location>
</feature>
<gene>
    <name evidence="4" type="ORF">KDA27_15315</name>
</gene>
<dbReference type="PANTHER" id="PTHR46580">
    <property type="entry name" value="SENSOR KINASE-RELATED"/>
    <property type="match status" value="1"/>
</dbReference>
<dbReference type="EMBL" id="JAGQHS010000085">
    <property type="protein sequence ID" value="MCA9757173.1"/>
    <property type="molecule type" value="Genomic_DNA"/>
</dbReference>
<proteinExistence type="predicted"/>
<dbReference type="NCBIfam" id="TIGR04183">
    <property type="entry name" value="Por_Secre_tail"/>
    <property type="match status" value="1"/>
</dbReference>
<dbReference type="InterPro" id="IPR026444">
    <property type="entry name" value="Secre_tail"/>
</dbReference>
<evidence type="ECO:0000256" key="1">
    <source>
        <dbReference type="ARBA" id="ARBA00022729"/>
    </source>
</evidence>
<dbReference type="InterPro" id="IPR028994">
    <property type="entry name" value="Integrin_alpha_N"/>
</dbReference>
<name>A0A956NFX2_UNCEI</name>
<dbReference type="SUPFAM" id="SSF69318">
    <property type="entry name" value="Integrin alpha N-terminal domain"/>
    <property type="match status" value="2"/>
</dbReference>
<evidence type="ECO:0000259" key="3">
    <source>
        <dbReference type="Pfam" id="PF13860"/>
    </source>
</evidence>
<comment type="caution">
    <text evidence="4">The sequence shown here is derived from an EMBL/GenBank/DDBJ whole genome shotgun (WGS) entry which is preliminary data.</text>
</comment>
<feature type="signal peptide" evidence="2">
    <location>
        <begin position="1"/>
        <end position="35"/>
    </location>
</feature>
<sequence>MTSRFVLSSGALLAAGVVLTASVVPALVLPSSANAAIVDTSPVEGPSRFDWGRPAGAGQVVTADPAHSPEWVQNRSAGLLPGWPQSMGFTNPFLPVGVVLADVDGNGDLEVIAGSTDNKLRVWDHDGTLLPGWPVTFENQIQGKAAAADLDGDGDLEILVNVKSGSLKVYHHDGTPVDGWPQTSNLPFGFLSPVVYDLDDDGSPEVLVGGGNRLSAWHADGTPVTGFPVTVGSTIVATLAIGDVTGDDVPEIFAQRSSVLESFQIDGTVTPGFPVTYGLSASYAAPSIGDIDNDGSREVFCVGYNFGNFTEVHAFHGDGTALAGFPVQFASGQTYGCPVLGDMDGDDDLELFVAGKVDSPNPTFYAWDHTGAVLPGWPTAGAPNMEASALLANFDADAEIEVAIGTNSGPGEILGYNLDGSTVTDFPIVVPGGSGPNSPELGDVEPDGDLDLAYTMLNGQVAIWDLGLPYDASTIEWGTLFHDDWNTNQYGFVPPSPDPSGVPVLEQITGIHLGQAVPNPSAERFELTFALPEAQAIAVSVVDASGRFVKALAEGTMNGGEHRVQWDGLDADGHPMPSGVYFLRLADADGRAQSRRVVLAR</sequence>
<reference evidence="4" key="2">
    <citation type="journal article" date="2021" name="Microbiome">
        <title>Successional dynamics and alternative stable states in a saline activated sludge microbial community over 9 years.</title>
        <authorList>
            <person name="Wang Y."/>
            <person name="Ye J."/>
            <person name="Ju F."/>
            <person name="Liu L."/>
            <person name="Boyd J.A."/>
            <person name="Deng Y."/>
            <person name="Parks D.H."/>
            <person name="Jiang X."/>
            <person name="Yin X."/>
            <person name="Woodcroft B.J."/>
            <person name="Tyson G.W."/>
            <person name="Hugenholtz P."/>
            <person name="Polz M.F."/>
            <person name="Zhang T."/>
        </authorList>
    </citation>
    <scope>NUCLEOTIDE SEQUENCE</scope>
    <source>
        <strain evidence="4">HKST-UBA02</strain>
    </source>
</reference>